<evidence type="ECO:0000256" key="6">
    <source>
        <dbReference type="ARBA" id="ARBA00022968"/>
    </source>
</evidence>
<keyword evidence="11" id="KW-1185">Reference proteome</keyword>
<dbReference type="GO" id="GO:0046354">
    <property type="term" value="P:mannan biosynthetic process"/>
    <property type="evidence" value="ECO:0007669"/>
    <property type="project" value="UniProtKB-ARBA"/>
</dbReference>
<sequence>MFRRKHKLLLLTSLICAIVLLIVTITQYSAILDYTTEDSNLRNLIHDYNPTSNSITTPDQHDKTSIFGSIFNSIFSILGETKEKTVPFAETGAALQSEFNNIIKQTSEGQLQLQRKMSAEMKLKLIAESHKKFDPNLVNLKKGYKFYDKVFDILTSKGSGKPGIDSLGRYKSKHRIYHARYQYKPDDLENEKVFSEEYLSQFLELNSNELKIMKRAHKYVVDNLNQFDSPEGLYKGNGIVFVGGGKFNWLTLLSIKSIRAIGSDLPIEVFIPKLDEYEPDLCVRVFPALGARCIYLPHVLSEGNSPSSKIQFKGYQYKALAIILSSFENVLLLDSDNIPVHPPDHLFTSEPFVSNGLIVWPDFWKRATSPDYYRIADITLDKTKLTPKYNELTGEYENVKPYPPGEEVPLHERLGAIPDPTSESGQLMVSKKSHMKAILLALYYNMYGPSHFYPLFSQGSDGEGDKETFLAATVALKQPFYQVSKFLNAFGYFNTKNEFVGTGMGQYDPAEDFEMNKKKSALKGKSNSEQAKLIEADPILSSGPKILFVHANFPKLNPWLLRQEEKIINEKGQRIRLYGTGMKKRTGYDFETVQWSNMKFLLCELQIDLKAYEDVDREELCMEIATHLSFLKSTINTLE</sequence>
<dbReference type="Proteomes" id="UP000837801">
    <property type="component" value="Unassembled WGS sequence"/>
</dbReference>
<comment type="similarity">
    <text evidence="3">Belongs to the MNN1/MNT family.</text>
</comment>
<organism evidence="10 11">
    <name type="scientific">[Candida] railenensis</name>
    <dbReference type="NCBI Taxonomy" id="45579"/>
    <lineage>
        <taxon>Eukaryota</taxon>
        <taxon>Fungi</taxon>
        <taxon>Dikarya</taxon>
        <taxon>Ascomycota</taxon>
        <taxon>Saccharomycotina</taxon>
        <taxon>Pichiomycetes</taxon>
        <taxon>Debaryomycetaceae</taxon>
        <taxon>Kurtzmaniella</taxon>
    </lineage>
</organism>
<dbReference type="InterPro" id="IPR022751">
    <property type="entry name" value="Alpha_mannosyltransferase"/>
</dbReference>
<dbReference type="GO" id="GO:0000026">
    <property type="term" value="F:alpha-1,2-mannosyltransferase activity"/>
    <property type="evidence" value="ECO:0007669"/>
    <property type="project" value="TreeGrafter"/>
</dbReference>
<dbReference type="AlphaFoldDB" id="A0A9P0QP42"/>
<comment type="caution">
    <text evidence="10">The sequence shown here is derived from an EMBL/GenBank/DDBJ whole genome shotgun (WGS) entry which is preliminary data.</text>
</comment>
<keyword evidence="4" id="KW-0808">Transferase</keyword>
<keyword evidence="7" id="KW-1133">Transmembrane helix</keyword>
<evidence type="ECO:0000256" key="1">
    <source>
        <dbReference type="ARBA" id="ARBA00004323"/>
    </source>
</evidence>
<evidence type="ECO:0000256" key="8">
    <source>
        <dbReference type="ARBA" id="ARBA00023034"/>
    </source>
</evidence>
<evidence type="ECO:0000256" key="2">
    <source>
        <dbReference type="ARBA" id="ARBA00004922"/>
    </source>
</evidence>
<accession>A0A9P0QP42</accession>
<evidence type="ECO:0000313" key="10">
    <source>
        <dbReference type="EMBL" id="CAH2352291.1"/>
    </source>
</evidence>
<keyword evidence="6" id="KW-0735">Signal-anchor</keyword>
<dbReference type="GO" id="GO:0000139">
    <property type="term" value="C:Golgi membrane"/>
    <property type="evidence" value="ECO:0007669"/>
    <property type="project" value="UniProtKB-SubCell"/>
</dbReference>
<keyword evidence="8" id="KW-0333">Golgi apparatus</keyword>
<proteinExistence type="inferred from homology"/>
<dbReference type="SUPFAM" id="SSF53448">
    <property type="entry name" value="Nucleotide-diphospho-sugar transferases"/>
    <property type="match status" value="1"/>
</dbReference>
<reference evidence="10" key="1">
    <citation type="submission" date="2022-03" db="EMBL/GenBank/DDBJ databases">
        <authorList>
            <person name="Legras J.-L."/>
            <person name="Devillers H."/>
            <person name="Grondin C."/>
        </authorList>
    </citation>
    <scope>NUCLEOTIDE SEQUENCE</scope>
    <source>
        <strain evidence="10">CLIB 1423</strain>
    </source>
</reference>
<evidence type="ECO:0000256" key="7">
    <source>
        <dbReference type="ARBA" id="ARBA00022989"/>
    </source>
</evidence>
<dbReference type="OrthoDB" id="430354at2759"/>
<evidence type="ECO:0000256" key="9">
    <source>
        <dbReference type="ARBA" id="ARBA00023136"/>
    </source>
</evidence>
<dbReference type="PANTHER" id="PTHR31646:SF1">
    <property type="entry name" value="ALPHA-1,2-MANNOSYLTRANSFERASE MNN2"/>
    <property type="match status" value="1"/>
</dbReference>
<keyword evidence="9" id="KW-0472">Membrane</keyword>
<evidence type="ECO:0000256" key="4">
    <source>
        <dbReference type="ARBA" id="ARBA00022679"/>
    </source>
</evidence>
<dbReference type="EMBL" id="CAKXYY010000006">
    <property type="protein sequence ID" value="CAH2352291.1"/>
    <property type="molecule type" value="Genomic_DNA"/>
</dbReference>
<dbReference type="InterPro" id="IPR029044">
    <property type="entry name" value="Nucleotide-diphossugar_trans"/>
</dbReference>
<dbReference type="Pfam" id="PF11051">
    <property type="entry name" value="Mannosyl_trans3"/>
    <property type="match status" value="1"/>
</dbReference>
<dbReference type="PANTHER" id="PTHR31646">
    <property type="entry name" value="ALPHA-1,2-MANNOSYLTRANSFERASE MNN2"/>
    <property type="match status" value="1"/>
</dbReference>
<comment type="pathway">
    <text evidence="2">Protein modification; protein glycosylation.</text>
</comment>
<evidence type="ECO:0000313" key="11">
    <source>
        <dbReference type="Proteomes" id="UP000837801"/>
    </source>
</evidence>
<keyword evidence="5" id="KW-0812">Transmembrane</keyword>
<evidence type="ECO:0000256" key="5">
    <source>
        <dbReference type="ARBA" id="ARBA00022692"/>
    </source>
</evidence>
<protein>
    <submittedName>
        <fullName evidence="10">Alpha-1,2-mannosyltransferase Mnn2p</fullName>
    </submittedName>
</protein>
<name>A0A9P0QP42_9ASCO</name>
<gene>
    <name evidence="10" type="ORF">CLIB1423_06S03092</name>
</gene>
<comment type="subcellular location">
    <subcellularLocation>
        <location evidence="1">Golgi apparatus membrane</location>
        <topology evidence="1">Single-pass type II membrane protein</topology>
    </subcellularLocation>
</comment>
<evidence type="ECO:0000256" key="3">
    <source>
        <dbReference type="ARBA" id="ARBA00009105"/>
    </source>
</evidence>